<protein>
    <recommendedName>
        <fullName evidence="3">F-box associated domain-containing protein</fullName>
    </recommendedName>
</protein>
<dbReference type="AlphaFoldDB" id="A0A6G1ELW5"/>
<proteinExistence type="predicted"/>
<dbReference type="SUPFAM" id="SSF117281">
    <property type="entry name" value="Kelch motif"/>
    <property type="match status" value="1"/>
</dbReference>
<evidence type="ECO:0008006" key="3">
    <source>
        <dbReference type="Google" id="ProtNLM"/>
    </source>
</evidence>
<dbReference type="InterPro" id="IPR015915">
    <property type="entry name" value="Kelch-typ_b-propeller"/>
</dbReference>
<name>A0A6G1ELW5_9ORYZ</name>
<reference evidence="1 2" key="1">
    <citation type="submission" date="2019-11" db="EMBL/GenBank/DDBJ databases">
        <title>Whole genome sequence of Oryza granulata.</title>
        <authorList>
            <person name="Li W."/>
        </authorList>
    </citation>
    <scope>NUCLEOTIDE SEQUENCE [LARGE SCALE GENOMIC DNA]</scope>
    <source>
        <strain evidence="2">cv. Menghai</strain>
        <tissue evidence="1">Leaf</tissue>
    </source>
</reference>
<dbReference type="PANTHER" id="PTHR33085:SF88">
    <property type="entry name" value="OS08G0165000 PROTEIN"/>
    <property type="match status" value="1"/>
</dbReference>
<keyword evidence="2" id="KW-1185">Reference proteome</keyword>
<dbReference type="Pfam" id="PF07893">
    <property type="entry name" value="DUF1668"/>
    <property type="match status" value="1"/>
</dbReference>
<evidence type="ECO:0000313" key="1">
    <source>
        <dbReference type="EMBL" id="KAF0925073.1"/>
    </source>
</evidence>
<dbReference type="EMBL" id="SPHZ02000003">
    <property type="protein sequence ID" value="KAF0925073.1"/>
    <property type="molecule type" value="Genomic_DNA"/>
</dbReference>
<organism evidence="1 2">
    <name type="scientific">Oryza meyeriana var. granulata</name>
    <dbReference type="NCBI Taxonomy" id="110450"/>
    <lineage>
        <taxon>Eukaryota</taxon>
        <taxon>Viridiplantae</taxon>
        <taxon>Streptophyta</taxon>
        <taxon>Embryophyta</taxon>
        <taxon>Tracheophyta</taxon>
        <taxon>Spermatophyta</taxon>
        <taxon>Magnoliopsida</taxon>
        <taxon>Liliopsida</taxon>
        <taxon>Poales</taxon>
        <taxon>Poaceae</taxon>
        <taxon>BOP clade</taxon>
        <taxon>Oryzoideae</taxon>
        <taxon>Oryzeae</taxon>
        <taxon>Oryzinae</taxon>
        <taxon>Oryza</taxon>
        <taxon>Oryza meyeriana</taxon>
    </lineage>
</organism>
<dbReference type="PANTHER" id="PTHR33085">
    <property type="entry name" value="OS12G0113100 PROTEIN-RELATED"/>
    <property type="match status" value="1"/>
</dbReference>
<gene>
    <name evidence="1" type="ORF">E2562_015369</name>
</gene>
<dbReference type="OrthoDB" id="653929at2759"/>
<dbReference type="Proteomes" id="UP000479710">
    <property type="component" value="Unassembled WGS sequence"/>
</dbReference>
<sequence length="289" mass="32278">MSRFFLPRTSATPLDTTAGAHDAAEYGSLPCPVMSFRPSHSMHCATQTMEFMLLGRRHNKLVATDLTGRPLLYDPNEHVVRSLPTLPSPKISAVSLTVGDDLYILDNNQDPITGGHDHCFHGLTYKQSTIEDWWCRTLPPPPYQVERGYLHGSFQVDSYTVVDDVEIWISKLRIGTYSFNTESGEWSTVAADWTMPFTGLAEYVPEHDLFYGLSSDGRNLVLSATDLSGSEPEQLSLLPPEYTPPDALTQVSAHLVHLGSTKFCIARFFDFETDEDDHELFAVFTAVEV</sequence>
<evidence type="ECO:0000313" key="2">
    <source>
        <dbReference type="Proteomes" id="UP000479710"/>
    </source>
</evidence>
<comment type="caution">
    <text evidence="1">The sequence shown here is derived from an EMBL/GenBank/DDBJ whole genome shotgun (WGS) entry which is preliminary data.</text>
</comment>
<dbReference type="InterPro" id="IPR012871">
    <property type="entry name" value="DUF1668_ORYSA"/>
</dbReference>
<accession>A0A6G1ELW5</accession>